<keyword evidence="3" id="KW-1185">Reference proteome</keyword>
<protein>
    <recommendedName>
        <fullName evidence="1">IrrE N-terminal-like domain-containing protein</fullName>
    </recommendedName>
</protein>
<reference evidence="3" key="1">
    <citation type="journal article" date="2019" name="Int. J. Syst. Evol. Microbiol.">
        <title>The Global Catalogue of Microorganisms (GCM) 10K type strain sequencing project: providing services to taxonomists for standard genome sequencing and annotation.</title>
        <authorList>
            <consortium name="The Broad Institute Genomics Platform"/>
            <consortium name="The Broad Institute Genome Sequencing Center for Infectious Disease"/>
            <person name="Wu L."/>
            <person name="Ma J."/>
        </authorList>
    </citation>
    <scope>NUCLEOTIDE SEQUENCE [LARGE SCALE GENOMIC DNA]</scope>
    <source>
        <strain evidence="3">JCM 30846</strain>
    </source>
</reference>
<dbReference type="Pfam" id="PF06114">
    <property type="entry name" value="Peptidase_M78"/>
    <property type="match status" value="1"/>
</dbReference>
<evidence type="ECO:0000313" key="3">
    <source>
        <dbReference type="Proteomes" id="UP001499884"/>
    </source>
</evidence>
<dbReference type="Gene3D" id="1.10.10.2910">
    <property type="match status" value="1"/>
</dbReference>
<name>A0ABP7F449_9ACTN</name>
<dbReference type="EMBL" id="BAABEP010000018">
    <property type="protein sequence ID" value="GAA3731149.1"/>
    <property type="molecule type" value="Genomic_DNA"/>
</dbReference>
<proteinExistence type="predicted"/>
<dbReference type="Proteomes" id="UP001499884">
    <property type="component" value="Unassembled WGS sequence"/>
</dbReference>
<gene>
    <name evidence="2" type="ORF">GCM10023082_31020</name>
</gene>
<dbReference type="InterPro" id="IPR052345">
    <property type="entry name" value="Rad_response_metalloprotease"/>
</dbReference>
<organism evidence="2 3">
    <name type="scientific">Streptomyces tremellae</name>
    <dbReference type="NCBI Taxonomy" id="1124239"/>
    <lineage>
        <taxon>Bacteria</taxon>
        <taxon>Bacillati</taxon>
        <taxon>Actinomycetota</taxon>
        <taxon>Actinomycetes</taxon>
        <taxon>Kitasatosporales</taxon>
        <taxon>Streptomycetaceae</taxon>
        <taxon>Streptomyces</taxon>
    </lineage>
</organism>
<dbReference type="PANTHER" id="PTHR43236:SF1">
    <property type="entry name" value="BLL7220 PROTEIN"/>
    <property type="match status" value="1"/>
</dbReference>
<evidence type="ECO:0000259" key="1">
    <source>
        <dbReference type="Pfam" id="PF06114"/>
    </source>
</evidence>
<comment type="caution">
    <text evidence="2">The sequence shown here is derived from an EMBL/GenBank/DDBJ whole genome shotgun (WGS) entry which is preliminary data.</text>
</comment>
<accession>A0ABP7F449</accession>
<feature type="domain" description="IrrE N-terminal-like" evidence="1">
    <location>
        <begin position="48"/>
        <end position="109"/>
    </location>
</feature>
<sequence length="133" mass="14459">MLNARADDPIYRLSDRVADVGLLAFSRDIGKDTAGAGTVLLRRGGVGLVNSHMKVGRRRLALAHELCHFLIADDCAVDWRVATHSDRDVPMESRLGRFARALLLPAAAVGGKWQEEIALRDERGAAIVLAGQF</sequence>
<dbReference type="PANTHER" id="PTHR43236">
    <property type="entry name" value="ANTITOXIN HIGA1"/>
    <property type="match status" value="1"/>
</dbReference>
<dbReference type="RefSeq" id="WP_345646839.1">
    <property type="nucleotide sequence ID" value="NZ_BAABEP010000018.1"/>
</dbReference>
<dbReference type="InterPro" id="IPR010359">
    <property type="entry name" value="IrrE_HExxH"/>
</dbReference>
<evidence type="ECO:0000313" key="2">
    <source>
        <dbReference type="EMBL" id="GAA3731149.1"/>
    </source>
</evidence>